<evidence type="ECO:0000256" key="15">
    <source>
        <dbReference type="ARBA" id="ARBA00056200"/>
    </source>
</evidence>
<keyword evidence="25" id="KW-1185">Reference proteome</keyword>
<evidence type="ECO:0000256" key="13">
    <source>
        <dbReference type="ARBA" id="ARBA00023063"/>
    </source>
</evidence>
<feature type="transmembrane region" description="Helical" evidence="22">
    <location>
        <begin position="6"/>
        <end position="23"/>
    </location>
</feature>
<evidence type="ECO:0000256" key="17">
    <source>
        <dbReference type="ARBA" id="ARBA00061196"/>
    </source>
</evidence>
<keyword evidence="10 22" id="KW-1133">Transmembrane helix</keyword>
<dbReference type="GO" id="GO:0009325">
    <property type="term" value="C:nitrate reductase complex"/>
    <property type="evidence" value="ECO:0007669"/>
    <property type="project" value="InterPro"/>
</dbReference>
<evidence type="ECO:0000256" key="6">
    <source>
        <dbReference type="ARBA" id="ARBA00022617"/>
    </source>
</evidence>
<dbReference type="STRING" id="512565.AMIS_40140"/>
<evidence type="ECO:0000256" key="21">
    <source>
        <dbReference type="SAM" id="MobiDB-lite"/>
    </source>
</evidence>
<feature type="binding site" description="axial binding residue" evidence="20">
    <location>
        <position position="185"/>
    </location>
    <ligand>
        <name>heme b</name>
        <dbReference type="ChEBI" id="CHEBI:60344"/>
        <label>1</label>
    </ligand>
    <ligandPart>
        <name>Fe</name>
        <dbReference type="ChEBI" id="CHEBI:18248"/>
    </ligandPart>
</feature>
<dbReference type="PANTHER" id="PTHR30598:SF3">
    <property type="entry name" value="RESPIRATORY NITRATE REDUCTASE 1 GAMMA CHAIN"/>
    <property type="match status" value="1"/>
</dbReference>
<proteinExistence type="inferred from homology"/>
<dbReference type="PATRIC" id="fig|512565.3.peg.4002"/>
<name>I0H897_ACTM4</name>
<comment type="similarity">
    <text evidence="17">In the C-terminal section; belongs to the nitrate reductase gamma subunit family.</text>
</comment>
<dbReference type="AlphaFoldDB" id="I0H897"/>
<comment type="similarity">
    <text evidence="18">In the N-terminal section; belongs to the nitrate reductase alpha subunit family.</text>
</comment>
<dbReference type="GO" id="GO:0019645">
    <property type="term" value="P:anaerobic electron transport chain"/>
    <property type="evidence" value="ECO:0007669"/>
    <property type="project" value="TreeGrafter"/>
</dbReference>
<evidence type="ECO:0000256" key="7">
    <source>
        <dbReference type="ARBA" id="ARBA00022692"/>
    </source>
</evidence>
<evidence type="ECO:0000256" key="16">
    <source>
        <dbReference type="ARBA" id="ARBA00061095"/>
    </source>
</evidence>
<dbReference type="InterPro" id="IPR003816">
    <property type="entry name" value="Nitrate_red_gam"/>
</dbReference>
<comment type="cofactor">
    <cofactor evidence="2">
        <name>heme b</name>
        <dbReference type="ChEBI" id="CHEBI:60344"/>
    </cofactor>
</comment>
<dbReference type="GO" id="GO:0009055">
    <property type="term" value="F:electron transfer activity"/>
    <property type="evidence" value="ECO:0007669"/>
    <property type="project" value="TreeGrafter"/>
</dbReference>
<keyword evidence="7 22" id="KW-0812">Transmembrane</keyword>
<evidence type="ECO:0000313" key="24">
    <source>
        <dbReference type="EMBL" id="BAL89234.1"/>
    </source>
</evidence>
<keyword evidence="5" id="KW-1003">Cell membrane</keyword>
<accession>I0H897</accession>
<dbReference type="GO" id="GO:0008940">
    <property type="term" value="F:nitrate reductase activity"/>
    <property type="evidence" value="ECO:0007669"/>
    <property type="project" value="InterPro"/>
</dbReference>
<comment type="similarity">
    <text evidence="16">In the central section; belongs to the NarJ/NarW family.</text>
</comment>
<dbReference type="OrthoDB" id="9788113at2"/>
<feature type="transmembrane region" description="Helical" evidence="22">
    <location>
        <begin position="126"/>
        <end position="148"/>
    </location>
</feature>
<dbReference type="eggNOG" id="COG2181">
    <property type="taxonomic scope" value="Bacteria"/>
</dbReference>
<feature type="region of interest" description="Disordered" evidence="21">
    <location>
        <begin position="226"/>
        <end position="276"/>
    </location>
</feature>
<protein>
    <recommendedName>
        <fullName evidence="19">Nitrate reductase-like protein NarX</fullName>
    </recommendedName>
</protein>
<evidence type="ECO:0000256" key="10">
    <source>
        <dbReference type="ARBA" id="ARBA00022989"/>
    </source>
</evidence>
<keyword evidence="13" id="KW-0534">Nitrate assimilation</keyword>
<evidence type="ECO:0000256" key="22">
    <source>
        <dbReference type="SAM" id="Phobius"/>
    </source>
</evidence>
<evidence type="ECO:0000256" key="5">
    <source>
        <dbReference type="ARBA" id="ARBA00022475"/>
    </source>
</evidence>
<dbReference type="GO" id="GO:0046872">
    <property type="term" value="F:metal ion binding"/>
    <property type="evidence" value="ECO:0007669"/>
    <property type="project" value="UniProtKB-KW"/>
</dbReference>
<evidence type="ECO:0000256" key="4">
    <source>
        <dbReference type="ARBA" id="ARBA00022448"/>
    </source>
</evidence>
<dbReference type="Gene3D" id="1.20.950.20">
    <property type="entry name" value="Transmembrane di-heme cytochromes, Chain C"/>
    <property type="match status" value="1"/>
</dbReference>
<evidence type="ECO:0000256" key="20">
    <source>
        <dbReference type="PIRSR" id="PIRSR603816-1"/>
    </source>
</evidence>
<evidence type="ECO:0000256" key="2">
    <source>
        <dbReference type="ARBA" id="ARBA00001970"/>
    </source>
</evidence>
<evidence type="ECO:0000256" key="14">
    <source>
        <dbReference type="ARBA" id="ARBA00023136"/>
    </source>
</evidence>
<evidence type="ECO:0000256" key="9">
    <source>
        <dbReference type="ARBA" id="ARBA00022982"/>
    </source>
</evidence>
<feature type="transmembrane region" description="Helical" evidence="22">
    <location>
        <begin position="176"/>
        <end position="196"/>
    </location>
</feature>
<dbReference type="RefSeq" id="WP_014444128.1">
    <property type="nucleotide sequence ID" value="NC_017093.1"/>
</dbReference>
<keyword evidence="6 20" id="KW-0349">Heme</keyword>
<organism evidence="24 25">
    <name type="scientific">Actinoplanes missouriensis (strain ATCC 14538 / DSM 43046 / CBS 188.64 / JCM 3121 / NBRC 102363 / NCIMB 12654 / NRRL B-3342 / UNCC 431)</name>
    <dbReference type="NCBI Taxonomy" id="512565"/>
    <lineage>
        <taxon>Bacteria</taxon>
        <taxon>Bacillati</taxon>
        <taxon>Actinomycetota</taxon>
        <taxon>Actinomycetes</taxon>
        <taxon>Micromonosporales</taxon>
        <taxon>Micromonosporaceae</taxon>
        <taxon>Actinoplanes</taxon>
    </lineage>
</organism>
<keyword evidence="14 22" id="KW-0472">Membrane</keyword>
<gene>
    <name evidence="24" type="ordered locus">AMIS_40140</name>
</gene>
<dbReference type="Proteomes" id="UP000007882">
    <property type="component" value="Chromosome"/>
</dbReference>
<feature type="compositionally biased region" description="Low complexity" evidence="21">
    <location>
        <begin position="250"/>
        <end position="276"/>
    </location>
</feature>
<evidence type="ECO:0000313" key="25">
    <source>
        <dbReference type="Proteomes" id="UP000007882"/>
    </source>
</evidence>
<dbReference type="Pfam" id="PF02665">
    <property type="entry name" value="Nitrate_red_gam"/>
    <property type="match status" value="1"/>
</dbReference>
<feature type="binding site" description="axial binding residue" evidence="20">
    <location>
        <position position="53"/>
    </location>
    <ligand>
        <name>heme b</name>
        <dbReference type="ChEBI" id="CHEBI:60344"/>
        <label>1</label>
    </ligand>
    <ligandPart>
        <name>Fe</name>
        <dbReference type="ChEBI" id="CHEBI:18248"/>
    </ligandPart>
</feature>
<dbReference type="EMBL" id="AP012319">
    <property type="protein sequence ID" value="BAL89234.1"/>
    <property type="molecule type" value="Genomic_DNA"/>
</dbReference>
<evidence type="ECO:0000256" key="12">
    <source>
        <dbReference type="ARBA" id="ARBA00023004"/>
    </source>
</evidence>
<feature type="binding site" description="axial binding residue" evidence="20">
    <location>
        <position position="63"/>
    </location>
    <ligand>
        <name>heme b</name>
        <dbReference type="ChEBI" id="CHEBI:60344"/>
        <label>1</label>
    </ligand>
    <ligandPart>
        <name>Fe</name>
        <dbReference type="ChEBI" id="CHEBI:18248"/>
    </ligandPart>
</feature>
<comment type="function">
    <text evidence="15">Does not seem to have nitrate reductase activity.</text>
</comment>
<dbReference type="PANTHER" id="PTHR30598">
    <property type="entry name" value="NITRATE REDUCTASE PRIVATE CHAPERONE, REDOX ENZYME MATURATION PROTEIN REMP FAMILY"/>
    <property type="match status" value="1"/>
</dbReference>
<evidence type="ECO:0000256" key="1">
    <source>
        <dbReference type="ARBA" id="ARBA00001942"/>
    </source>
</evidence>
<dbReference type="SUPFAM" id="SSF103501">
    <property type="entry name" value="Respiratory nitrate reductase 1 gamma chain"/>
    <property type="match status" value="1"/>
</dbReference>
<dbReference type="InterPro" id="IPR023234">
    <property type="entry name" value="NarG-like_domain"/>
</dbReference>
<feature type="compositionally biased region" description="Low complexity" evidence="21">
    <location>
        <begin position="226"/>
        <end position="237"/>
    </location>
</feature>
<evidence type="ECO:0000256" key="8">
    <source>
        <dbReference type="ARBA" id="ARBA00022723"/>
    </source>
</evidence>
<keyword evidence="8" id="KW-0479">Metal-binding</keyword>
<feature type="transmembrane region" description="Helical" evidence="22">
    <location>
        <begin position="84"/>
        <end position="106"/>
    </location>
</feature>
<keyword evidence="9" id="KW-0249">Electron transport</keyword>
<dbReference type="GO" id="GO:0020037">
    <property type="term" value="F:heme binding"/>
    <property type="evidence" value="ECO:0007669"/>
    <property type="project" value="TreeGrafter"/>
</dbReference>
<dbReference type="KEGG" id="ams:AMIS_40140"/>
<evidence type="ECO:0000256" key="18">
    <source>
        <dbReference type="ARBA" id="ARBA00061480"/>
    </source>
</evidence>
<feature type="transmembrane region" description="Helical" evidence="22">
    <location>
        <begin position="44"/>
        <end position="64"/>
    </location>
</feature>
<comment type="subcellular location">
    <subcellularLocation>
        <location evidence="3">Cell membrane</location>
        <topology evidence="3">Multi-pass membrane protein</topology>
    </subcellularLocation>
</comment>
<evidence type="ECO:0000259" key="23">
    <source>
        <dbReference type="Pfam" id="PF02665"/>
    </source>
</evidence>
<feature type="binding site" description="axial binding residue" evidence="20">
    <location>
        <position position="203"/>
    </location>
    <ligand>
        <name>heme b</name>
        <dbReference type="ChEBI" id="CHEBI:60344"/>
        <label>1</label>
    </ligand>
    <ligandPart>
        <name>Fe</name>
        <dbReference type="ChEBI" id="CHEBI:18248"/>
    </ligandPart>
</feature>
<dbReference type="FunFam" id="1.20.950.20:FF:000001">
    <property type="entry name" value="Respiratory nitrate reductase subunit gamma"/>
    <property type="match status" value="1"/>
</dbReference>
<keyword evidence="12 20" id="KW-0408">Iron</keyword>
<dbReference type="HOGENOM" id="CLU_092378_0_0_11"/>
<sequence>MNTLLWIVLPYTCLAVFVIGHVWRWRHDQFGWTTHTSQLLENRLLRLGSPLFHLGAFGVIAGHAMGLLIPESVTSALGVSEHAYHLVSVTGGVITGVMLVVGLALLIARRFVSGRIRRVTTTMDKVLYVALTAMVVLGMSGTVVINLFGEGYNYRESLAVWFRQIFYFQPDSSLMAGAPLVFQLHALGGFLFLALWPFTRLVHVWSAPLAYLSRPYVVYRRRRGPVPAAQPTPAAVRDAGRRRAAGGAGEPARVGGATRVDGAARADAAGRSPVSR</sequence>
<dbReference type="GO" id="GO:0005886">
    <property type="term" value="C:plasma membrane"/>
    <property type="evidence" value="ECO:0007669"/>
    <property type="project" value="UniProtKB-SubCell"/>
</dbReference>
<feature type="domain" description="NarG-like" evidence="23">
    <location>
        <begin position="2"/>
        <end position="222"/>
    </location>
</feature>
<dbReference type="GO" id="GO:0042128">
    <property type="term" value="P:nitrate assimilation"/>
    <property type="evidence" value="ECO:0007669"/>
    <property type="project" value="UniProtKB-KW"/>
</dbReference>
<comment type="cofactor">
    <cofactor evidence="1">
        <name>Mo-bis(molybdopterin guanine dinucleotide)</name>
        <dbReference type="ChEBI" id="CHEBI:60539"/>
    </cofactor>
</comment>
<dbReference type="NCBIfam" id="TIGR00351">
    <property type="entry name" value="narI"/>
    <property type="match status" value="1"/>
</dbReference>
<dbReference type="InterPro" id="IPR036197">
    <property type="entry name" value="NarG-like_sf"/>
</dbReference>
<evidence type="ECO:0000256" key="11">
    <source>
        <dbReference type="ARBA" id="ARBA00023002"/>
    </source>
</evidence>
<reference evidence="24 25" key="1">
    <citation type="submission" date="2012-02" db="EMBL/GenBank/DDBJ databases">
        <title>Complete genome sequence of Actinoplanes missouriensis 431 (= NBRC 102363).</title>
        <authorList>
            <person name="Ohnishi Y."/>
            <person name="Ishikawa J."/>
            <person name="Sekine M."/>
            <person name="Hosoyama A."/>
            <person name="Harada T."/>
            <person name="Narita H."/>
            <person name="Hata T."/>
            <person name="Konno Y."/>
            <person name="Tutikane K."/>
            <person name="Fujita N."/>
            <person name="Horinouchi S."/>
            <person name="Hayakawa M."/>
        </authorList>
    </citation>
    <scope>NUCLEOTIDE SEQUENCE [LARGE SCALE GENOMIC DNA]</scope>
    <source>
        <strain evidence="25">ATCC 14538 / DSM 43046 / CBS 188.64 / JCM 3121 / NBRC 102363 / NCIMB 12654 / NRRL B-3342 / UNCC 431</strain>
    </source>
</reference>
<evidence type="ECO:0000256" key="19">
    <source>
        <dbReference type="ARBA" id="ARBA00071287"/>
    </source>
</evidence>
<keyword evidence="11" id="KW-0560">Oxidoreductase</keyword>
<evidence type="ECO:0000256" key="3">
    <source>
        <dbReference type="ARBA" id="ARBA00004651"/>
    </source>
</evidence>
<keyword evidence="4" id="KW-0813">Transport</keyword>
<dbReference type="InterPro" id="IPR051936">
    <property type="entry name" value="Heme-iron_electron_transfer"/>
</dbReference>